<dbReference type="Pfam" id="PF00395">
    <property type="entry name" value="SLH"/>
    <property type="match status" value="3"/>
</dbReference>
<sequence length="487" mass="54753">MKKVLIAVISSLTIFVGASHALANTSSFNDVTNYVEEINYLSSNDIIQGYGDGTFKPTGNVKRMQAVQMILNALDIEPDADQVEDPGFTDIGPGDYGYEYVAKAVELGFIVGKNNGSIFDPWAPLTRGQMAAILVNAFNMEGSTLIQFEDIPADHLSYEVINTLAANKITTGYPDGTFKPGVKLSREHFSVFLAKVLNPDLIPPNKGNEFGNILNSGNFTSENGWTYYGDQGISKWKSDDVNSVPEELSSHEVDDVFNMNVVYDWIYYINAYDQSIYKMTINGTEREKIVNGPAIWLSVVDDTMVYTKENKVYTANTDGLEEKELASGTVAHLYNDEVLYMNENAELHKVKLDGTEKQKIADKVREFDISGTSVYFINNEDNQLYKVNLDGTNLETVTNHPIVSFKVKNDWIYYTEPEEWHLYKMQKDGSSVTQLSDYPVAGGLMTLENQLAVSVYTQEYEYYWFVLDQDGNVQYHVGPNLIPEELR</sequence>
<feature type="chain" id="PRO_5047171883" description="SLH domain-containing protein" evidence="2">
    <location>
        <begin position="24"/>
        <end position="487"/>
    </location>
</feature>
<dbReference type="Proteomes" id="UP001296943">
    <property type="component" value="Unassembled WGS sequence"/>
</dbReference>
<dbReference type="InterPro" id="IPR011042">
    <property type="entry name" value="6-blade_b-propeller_TolB-like"/>
</dbReference>
<dbReference type="InterPro" id="IPR032485">
    <property type="entry name" value="LRP1-like_beta_prop"/>
</dbReference>
<evidence type="ECO:0000313" key="5">
    <source>
        <dbReference type="Proteomes" id="UP001296943"/>
    </source>
</evidence>
<dbReference type="PROSITE" id="PS51272">
    <property type="entry name" value="SLH"/>
    <property type="match status" value="3"/>
</dbReference>
<feature type="domain" description="SLH" evidence="3">
    <location>
        <begin position="149"/>
        <end position="207"/>
    </location>
</feature>
<feature type="signal peptide" evidence="2">
    <location>
        <begin position="1"/>
        <end position="23"/>
    </location>
</feature>
<name>A0ABS2N5K1_9BACI</name>
<dbReference type="Pfam" id="PF16472">
    <property type="entry name" value="DUF5050"/>
    <property type="match status" value="1"/>
</dbReference>
<dbReference type="EMBL" id="JAFBDR010000032">
    <property type="protein sequence ID" value="MBM7573416.1"/>
    <property type="molecule type" value="Genomic_DNA"/>
</dbReference>
<dbReference type="InterPro" id="IPR001119">
    <property type="entry name" value="SLH_dom"/>
</dbReference>
<evidence type="ECO:0000313" key="4">
    <source>
        <dbReference type="EMBL" id="MBM7573416.1"/>
    </source>
</evidence>
<proteinExistence type="predicted"/>
<gene>
    <name evidence="4" type="ORF">JOC48_003979</name>
</gene>
<evidence type="ECO:0000256" key="1">
    <source>
        <dbReference type="ARBA" id="ARBA00022729"/>
    </source>
</evidence>
<protein>
    <recommendedName>
        <fullName evidence="3">SLH domain-containing protein</fullName>
    </recommendedName>
</protein>
<dbReference type="SUPFAM" id="SSF63825">
    <property type="entry name" value="YWTD domain"/>
    <property type="match status" value="1"/>
</dbReference>
<evidence type="ECO:0000259" key="3">
    <source>
        <dbReference type="PROSITE" id="PS51272"/>
    </source>
</evidence>
<keyword evidence="1 2" id="KW-0732">Signal</keyword>
<accession>A0ABS2N5K1</accession>
<feature type="domain" description="SLH" evidence="3">
    <location>
        <begin position="21"/>
        <end position="83"/>
    </location>
</feature>
<evidence type="ECO:0000256" key="2">
    <source>
        <dbReference type="SAM" id="SignalP"/>
    </source>
</evidence>
<organism evidence="4 5">
    <name type="scientific">Aquibacillus albus</name>
    <dbReference type="NCBI Taxonomy" id="1168171"/>
    <lineage>
        <taxon>Bacteria</taxon>
        <taxon>Bacillati</taxon>
        <taxon>Bacillota</taxon>
        <taxon>Bacilli</taxon>
        <taxon>Bacillales</taxon>
        <taxon>Bacillaceae</taxon>
        <taxon>Aquibacillus</taxon>
    </lineage>
</organism>
<dbReference type="InterPro" id="IPR051465">
    <property type="entry name" value="Cell_Envelope_Struct_Comp"/>
</dbReference>
<comment type="caution">
    <text evidence="4">The sequence shown here is derived from an EMBL/GenBank/DDBJ whole genome shotgun (WGS) entry which is preliminary data.</text>
</comment>
<dbReference type="PANTHER" id="PTHR43308">
    <property type="entry name" value="OUTER MEMBRANE PROTEIN ALPHA-RELATED"/>
    <property type="match status" value="1"/>
</dbReference>
<reference evidence="4 5" key="1">
    <citation type="submission" date="2021-01" db="EMBL/GenBank/DDBJ databases">
        <title>Genomic Encyclopedia of Type Strains, Phase IV (KMG-IV): sequencing the most valuable type-strain genomes for metagenomic binning, comparative biology and taxonomic classification.</title>
        <authorList>
            <person name="Goeker M."/>
        </authorList>
    </citation>
    <scope>NUCLEOTIDE SEQUENCE [LARGE SCALE GENOMIC DNA]</scope>
    <source>
        <strain evidence="4 5">DSM 23711</strain>
    </source>
</reference>
<keyword evidence="5" id="KW-1185">Reference proteome</keyword>
<dbReference type="Gene3D" id="2.120.10.30">
    <property type="entry name" value="TolB, C-terminal domain"/>
    <property type="match status" value="1"/>
</dbReference>
<dbReference type="RefSeq" id="WP_204502062.1">
    <property type="nucleotide sequence ID" value="NZ_JAFBDR010000032.1"/>
</dbReference>
<feature type="domain" description="SLH" evidence="3">
    <location>
        <begin position="84"/>
        <end position="148"/>
    </location>
</feature>